<reference evidence="2" key="1">
    <citation type="journal article" date="2013" name="J. Plant Res.">
        <title>Effect of fungi and light on seed germination of three Opuntia species from semiarid lands of central Mexico.</title>
        <authorList>
            <person name="Delgado-Sanchez P."/>
            <person name="Jimenez-Bremont J.F."/>
            <person name="Guerrero-Gonzalez Mde L."/>
            <person name="Flores J."/>
        </authorList>
    </citation>
    <scope>NUCLEOTIDE SEQUENCE</scope>
    <source>
        <tissue evidence="2">Cladode</tissue>
    </source>
</reference>
<protein>
    <recommendedName>
        <fullName evidence="3">Vacuolar protein sorting-associated protein 62</fullName>
    </recommendedName>
</protein>
<dbReference type="InterPro" id="IPR009291">
    <property type="entry name" value="Vps62"/>
</dbReference>
<dbReference type="EMBL" id="GISG01272536">
    <property type="protein sequence ID" value="MBA4676696.1"/>
    <property type="molecule type" value="Transcribed_RNA"/>
</dbReference>
<dbReference type="PANTHER" id="PTHR48152">
    <property type="entry name" value="F1C9.34 PROTEIN"/>
    <property type="match status" value="1"/>
</dbReference>
<evidence type="ECO:0000256" key="1">
    <source>
        <dbReference type="SAM" id="MobiDB-lite"/>
    </source>
</evidence>
<accession>A0A7C9AVT5</accession>
<proteinExistence type="predicted"/>
<sequence length="544" mass="59705">MGNSRSKKARALPVDSPFDLPSLLPHWPPGGEFASGTVDLGGLIVAEVTSFNKVWTAYEGGPDNSGATFFEPTGIPQGFSILGYYAQPNNRHLFGSVLVGKDASHDPSNSALAEPTDYALVWSSQSSSTKQESPGYIWAPIPPNGYNAVGLVVTTTPDKPPLEKVRCVRFDLTALAEPDEWIWNDNGFNIYESRPTSRGEQASAVSTGTFITRTDKGTSNNVACLTKVKRNSFYMPNLDQVHTLIQTYSPKIYIHPDEDYLPSSVTWFFTNGALLYNKDDESNPTPVYPTGSNLPQGGSNDGSYWLDLPMDKTSRERVERGDIGSASAYVHIKPMFGGTYTDIAMWLFYPFNGGARAKVGMFNISLGKTGEHVGDWEHLTLRISNFNGKLKKAYFSQHSGGVWVHAPNLEFQDGNKFVGYASLHGHANYPHAGLVLQGNGLIGIRNETDKSNIIWDIGKGYTIVSGDYLGAGVIDEPPWLNYARKWGPNITYDIANEIDKAAKILPGKLKSDFLRVVQSLPKEVLGEDGPTGPKMKKNWYGDEK</sequence>
<feature type="region of interest" description="Disordered" evidence="1">
    <location>
        <begin position="525"/>
        <end position="544"/>
    </location>
</feature>
<dbReference type="PANTHER" id="PTHR48152:SF3">
    <property type="entry name" value="DUF946 FAMILY PROTEIN (DUF946)"/>
    <property type="match status" value="1"/>
</dbReference>
<name>A0A7C9AVT5_OPUST</name>
<evidence type="ECO:0008006" key="3">
    <source>
        <dbReference type="Google" id="ProtNLM"/>
    </source>
</evidence>
<dbReference type="AlphaFoldDB" id="A0A7C9AVT5"/>
<dbReference type="Pfam" id="PF06101">
    <property type="entry name" value="Vps62"/>
    <property type="match status" value="1"/>
</dbReference>
<organism evidence="2">
    <name type="scientific">Opuntia streptacantha</name>
    <name type="common">Prickly pear cactus</name>
    <name type="synonym">Opuntia cardona</name>
    <dbReference type="NCBI Taxonomy" id="393608"/>
    <lineage>
        <taxon>Eukaryota</taxon>
        <taxon>Viridiplantae</taxon>
        <taxon>Streptophyta</taxon>
        <taxon>Embryophyta</taxon>
        <taxon>Tracheophyta</taxon>
        <taxon>Spermatophyta</taxon>
        <taxon>Magnoliopsida</taxon>
        <taxon>eudicotyledons</taxon>
        <taxon>Gunneridae</taxon>
        <taxon>Pentapetalae</taxon>
        <taxon>Caryophyllales</taxon>
        <taxon>Cactineae</taxon>
        <taxon>Cactaceae</taxon>
        <taxon>Opuntioideae</taxon>
        <taxon>Opuntia</taxon>
    </lineage>
</organism>
<evidence type="ECO:0000313" key="2">
    <source>
        <dbReference type="EMBL" id="MBA4676696.1"/>
    </source>
</evidence>
<reference evidence="2" key="2">
    <citation type="submission" date="2020-07" db="EMBL/GenBank/DDBJ databases">
        <authorList>
            <person name="Vera ALvarez R."/>
            <person name="Arias-Moreno D.M."/>
            <person name="Jimenez-Jacinto V."/>
            <person name="Jimenez-Bremont J.F."/>
            <person name="Swaminathan K."/>
            <person name="Moose S.P."/>
            <person name="Guerrero-Gonzalez M.L."/>
            <person name="Marino-Ramirez L."/>
            <person name="Landsman D."/>
            <person name="Rodriguez-Kessler M."/>
            <person name="Delgado-Sanchez P."/>
        </authorList>
    </citation>
    <scope>NUCLEOTIDE SEQUENCE</scope>
    <source>
        <tissue evidence="2">Cladode</tissue>
    </source>
</reference>